<keyword evidence="6" id="KW-0961">Cell wall biogenesis/degradation</keyword>
<dbReference type="EMBL" id="PFAH01000009">
    <property type="protein sequence ID" value="PIR97822.1"/>
    <property type="molecule type" value="Genomic_DNA"/>
</dbReference>
<proteinExistence type="inferred from homology"/>
<dbReference type="GO" id="GO:0071555">
    <property type="term" value="P:cell wall organization"/>
    <property type="evidence" value="ECO:0007669"/>
    <property type="project" value="UniProtKB-KW"/>
</dbReference>
<feature type="active site" evidence="7">
    <location>
        <position position="151"/>
    </location>
</feature>
<comment type="similarity">
    <text evidence="1 9">Belongs to the peptidase S11 family.</text>
</comment>
<evidence type="ECO:0000259" key="10">
    <source>
        <dbReference type="Pfam" id="PF00768"/>
    </source>
</evidence>
<dbReference type="GO" id="GO:0006508">
    <property type="term" value="P:proteolysis"/>
    <property type="evidence" value="ECO:0007669"/>
    <property type="project" value="InterPro"/>
</dbReference>
<evidence type="ECO:0000256" key="4">
    <source>
        <dbReference type="ARBA" id="ARBA00022960"/>
    </source>
</evidence>
<sequence length="300" mass="32231">MDKPIATISILLAFLVGASLGMRYFGEEPILVSEKTPEEENINFESVLIGEIPSPGSGASIAGDTEPQTAVAAGAYTLSGKNILGWNLQKRWPIASITKLMSAHIASLVMDKAEVVTISQTAVDTIGDSGGLRVGEAFQVMDLLKAMLLVSSNDAAAAIAEHYGNEEFITLMNQTAEEVGMGNTRFVEPTGLSPQNQSTVEDLVRFANYIWQNDRQLLEISRRSTDYIVDINTGLTRQLVSINAFAGRADFLGGKTGSIPASDDNLLSVFSVPDRKEPVVVVVFGSQDRFGETAKILSDL</sequence>
<evidence type="ECO:0000256" key="2">
    <source>
        <dbReference type="ARBA" id="ARBA00022729"/>
    </source>
</evidence>
<comment type="caution">
    <text evidence="11">The sequence shown here is derived from an EMBL/GenBank/DDBJ whole genome shotgun (WGS) entry which is preliminary data.</text>
</comment>
<evidence type="ECO:0000256" key="5">
    <source>
        <dbReference type="ARBA" id="ARBA00022984"/>
    </source>
</evidence>
<keyword evidence="5" id="KW-0573">Peptidoglycan synthesis</keyword>
<dbReference type="Proteomes" id="UP000231466">
    <property type="component" value="Unassembled WGS sequence"/>
</dbReference>
<evidence type="ECO:0000256" key="8">
    <source>
        <dbReference type="PIRSR" id="PIRSR618044-2"/>
    </source>
</evidence>
<evidence type="ECO:0000313" key="11">
    <source>
        <dbReference type="EMBL" id="PIR97822.1"/>
    </source>
</evidence>
<dbReference type="SUPFAM" id="SSF56601">
    <property type="entry name" value="beta-lactamase/transpeptidase-like"/>
    <property type="match status" value="1"/>
</dbReference>
<dbReference type="GO" id="GO:0008800">
    <property type="term" value="F:beta-lactamase activity"/>
    <property type="evidence" value="ECO:0007669"/>
    <property type="project" value="InterPro"/>
</dbReference>
<evidence type="ECO:0000256" key="7">
    <source>
        <dbReference type="PIRSR" id="PIRSR618044-1"/>
    </source>
</evidence>
<dbReference type="GO" id="GO:0008360">
    <property type="term" value="P:regulation of cell shape"/>
    <property type="evidence" value="ECO:0007669"/>
    <property type="project" value="UniProtKB-KW"/>
</dbReference>
<reference evidence="12" key="1">
    <citation type="submission" date="2017-09" db="EMBL/GenBank/DDBJ databases">
        <title>Depth-based differentiation of microbial function through sediment-hosted aquifers and enrichment of novel symbionts in the deep terrestrial subsurface.</title>
        <authorList>
            <person name="Probst A.J."/>
            <person name="Ladd B."/>
            <person name="Jarett J.K."/>
            <person name="Geller-Mcgrath D.E."/>
            <person name="Sieber C.M.K."/>
            <person name="Emerson J.B."/>
            <person name="Anantharaman K."/>
            <person name="Thomas B.C."/>
            <person name="Malmstrom R."/>
            <person name="Stieglmeier M."/>
            <person name="Klingl A."/>
            <person name="Woyke T."/>
            <person name="Ryan C.M."/>
            <person name="Banfield J.F."/>
        </authorList>
    </citation>
    <scope>NUCLEOTIDE SEQUENCE [LARGE SCALE GENOMIC DNA]</scope>
</reference>
<evidence type="ECO:0000256" key="3">
    <source>
        <dbReference type="ARBA" id="ARBA00022801"/>
    </source>
</evidence>
<gene>
    <name evidence="11" type="ORF">COT89_02850</name>
</gene>
<protein>
    <recommendedName>
        <fullName evidence="10">Peptidase S11 D-alanyl-D-alanine carboxypeptidase A N-terminal domain-containing protein</fullName>
    </recommendedName>
</protein>
<organism evidence="11 12">
    <name type="scientific">Candidatus Colwellbacteria bacterium CG10_big_fil_rev_8_21_14_0_10_42_22</name>
    <dbReference type="NCBI Taxonomy" id="1974540"/>
    <lineage>
        <taxon>Bacteria</taxon>
        <taxon>Candidatus Colwelliibacteriota</taxon>
    </lineage>
</organism>
<evidence type="ECO:0000256" key="6">
    <source>
        <dbReference type="ARBA" id="ARBA00023316"/>
    </source>
</evidence>
<evidence type="ECO:0000256" key="1">
    <source>
        <dbReference type="ARBA" id="ARBA00007164"/>
    </source>
</evidence>
<dbReference type="AlphaFoldDB" id="A0A2H0VFD9"/>
<dbReference type="Pfam" id="PF00768">
    <property type="entry name" value="Peptidase_S11"/>
    <property type="match status" value="1"/>
</dbReference>
<dbReference type="InterPro" id="IPR000871">
    <property type="entry name" value="Beta-lactam_class-A"/>
</dbReference>
<dbReference type="GO" id="GO:0009252">
    <property type="term" value="P:peptidoglycan biosynthetic process"/>
    <property type="evidence" value="ECO:0007669"/>
    <property type="project" value="UniProtKB-KW"/>
</dbReference>
<dbReference type="PRINTS" id="PR00725">
    <property type="entry name" value="DADACBPTASE1"/>
</dbReference>
<feature type="domain" description="Peptidase S11 D-alanyl-D-alanine carboxypeptidase A N-terminal" evidence="10">
    <location>
        <begin position="79"/>
        <end position="286"/>
    </location>
</feature>
<dbReference type="InterPro" id="IPR012338">
    <property type="entry name" value="Beta-lactam/transpept-like"/>
</dbReference>
<dbReference type="InterPro" id="IPR001967">
    <property type="entry name" value="Peptidase_S11_N"/>
</dbReference>
<feature type="binding site" evidence="8">
    <location>
        <position position="255"/>
    </location>
    <ligand>
        <name>substrate</name>
    </ligand>
</feature>
<keyword evidence="4" id="KW-0133">Cell shape</keyword>
<dbReference type="GO" id="GO:0046677">
    <property type="term" value="P:response to antibiotic"/>
    <property type="evidence" value="ECO:0007669"/>
    <property type="project" value="InterPro"/>
</dbReference>
<evidence type="ECO:0000313" key="12">
    <source>
        <dbReference type="Proteomes" id="UP000231466"/>
    </source>
</evidence>
<dbReference type="GO" id="GO:0009002">
    <property type="term" value="F:serine-type D-Ala-D-Ala carboxypeptidase activity"/>
    <property type="evidence" value="ECO:0007669"/>
    <property type="project" value="InterPro"/>
</dbReference>
<dbReference type="InterPro" id="IPR018044">
    <property type="entry name" value="Peptidase_S11"/>
</dbReference>
<keyword evidence="3" id="KW-0378">Hydrolase</keyword>
<feature type="active site" description="Proton acceptor" evidence="7">
    <location>
        <position position="99"/>
    </location>
</feature>
<accession>A0A2H0VFD9</accession>
<evidence type="ECO:0000256" key="9">
    <source>
        <dbReference type="RuleBase" id="RU004016"/>
    </source>
</evidence>
<dbReference type="Gene3D" id="3.40.710.10">
    <property type="entry name" value="DD-peptidase/beta-lactamase superfamily"/>
    <property type="match status" value="1"/>
</dbReference>
<dbReference type="GO" id="GO:0030655">
    <property type="term" value="P:beta-lactam antibiotic catabolic process"/>
    <property type="evidence" value="ECO:0007669"/>
    <property type="project" value="InterPro"/>
</dbReference>
<dbReference type="PANTHER" id="PTHR35333:SF3">
    <property type="entry name" value="BETA-LACTAMASE-TYPE TRANSPEPTIDASE FOLD CONTAINING PROTEIN"/>
    <property type="match status" value="1"/>
</dbReference>
<feature type="active site" description="Acyl-ester intermediate" evidence="7">
    <location>
        <position position="96"/>
    </location>
</feature>
<name>A0A2H0VFD9_9BACT</name>
<keyword evidence="2" id="KW-0732">Signal</keyword>
<dbReference type="PANTHER" id="PTHR35333">
    <property type="entry name" value="BETA-LACTAMASE"/>
    <property type="match status" value="1"/>
</dbReference>